<evidence type="ECO:0000313" key="1">
    <source>
        <dbReference type="EMBL" id="KHL02435.1"/>
    </source>
</evidence>
<sequence length="103" mass="10732">MEESAFCAGALEAGPPEEACPDTVVEAAAAGQFAIECYRDRAWASCPPRSLVAIRLQAQDLRGVLLQILGREPTIEEVADALRVEGEAAQVEAVGLPAPASIG</sequence>
<evidence type="ECO:0000313" key="2">
    <source>
        <dbReference type="Proteomes" id="UP000030982"/>
    </source>
</evidence>
<name>A0A0B2AGW3_9MICC</name>
<protein>
    <submittedName>
        <fullName evidence="1">Uncharacterized protein</fullName>
    </submittedName>
</protein>
<dbReference type="Gene3D" id="1.10.10.10">
    <property type="entry name" value="Winged helix-like DNA-binding domain superfamily/Winged helix DNA-binding domain"/>
    <property type="match status" value="1"/>
</dbReference>
<dbReference type="RefSeq" id="WP_043124160.1">
    <property type="nucleotide sequence ID" value="NZ_JTDL01000123.1"/>
</dbReference>
<dbReference type="InterPro" id="IPR013324">
    <property type="entry name" value="RNA_pol_sigma_r3/r4-like"/>
</dbReference>
<dbReference type="InterPro" id="IPR036388">
    <property type="entry name" value="WH-like_DNA-bd_sf"/>
</dbReference>
<dbReference type="Proteomes" id="UP000030982">
    <property type="component" value="Unassembled WGS sequence"/>
</dbReference>
<reference evidence="1 2" key="1">
    <citation type="submission" date="2014-09" db="EMBL/GenBank/DDBJ databases">
        <title>Genome sequence of Sinomonas sp. MUSC 117.</title>
        <authorList>
            <person name="Lee L.-H."/>
        </authorList>
    </citation>
    <scope>NUCLEOTIDE SEQUENCE [LARGE SCALE GENOMIC DNA]</scope>
    <source>
        <strain evidence="1 2">MUSC 117</strain>
    </source>
</reference>
<dbReference type="AlphaFoldDB" id="A0A0B2AGW3"/>
<dbReference type="OrthoDB" id="9908316at2"/>
<gene>
    <name evidence="1" type="ORF">LK10_12620</name>
</gene>
<comment type="caution">
    <text evidence="1">The sequence shown here is derived from an EMBL/GenBank/DDBJ whole genome shotgun (WGS) entry which is preliminary data.</text>
</comment>
<dbReference type="STRING" id="1338436.LK10_12620"/>
<accession>A0A0B2AGW3</accession>
<organism evidence="1 2">
    <name type="scientific">Sinomonas humi</name>
    <dbReference type="NCBI Taxonomy" id="1338436"/>
    <lineage>
        <taxon>Bacteria</taxon>
        <taxon>Bacillati</taxon>
        <taxon>Actinomycetota</taxon>
        <taxon>Actinomycetes</taxon>
        <taxon>Micrococcales</taxon>
        <taxon>Micrococcaceae</taxon>
        <taxon>Sinomonas</taxon>
    </lineage>
</organism>
<keyword evidence="2" id="KW-1185">Reference proteome</keyword>
<dbReference type="SUPFAM" id="SSF88659">
    <property type="entry name" value="Sigma3 and sigma4 domains of RNA polymerase sigma factors"/>
    <property type="match status" value="1"/>
</dbReference>
<dbReference type="EMBL" id="JTDL01000123">
    <property type="protein sequence ID" value="KHL02435.1"/>
    <property type="molecule type" value="Genomic_DNA"/>
</dbReference>
<proteinExistence type="predicted"/>